<feature type="transmembrane region" description="Helical" evidence="7">
    <location>
        <begin position="7"/>
        <end position="29"/>
    </location>
</feature>
<dbReference type="InterPro" id="IPR035906">
    <property type="entry name" value="MetI-like_sf"/>
</dbReference>
<feature type="transmembrane region" description="Helical" evidence="7">
    <location>
        <begin position="299"/>
        <end position="324"/>
    </location>
</feature>
<dbReference type="PROSITE" id="PS50928">
    <property type="entry name" value="ABC_TM1"/>
    <property type="match status" value="1"/>
</dbReference>
<evidence type="ECO:0000256" key="1">
    <source>
        <dbReference type="ARBA" id="ARBA00004651"/>
    </source>
</evidence>
<keyword evidence="4 7" id="KW-0812">Transmembrane</keyword>
<evidence type="ECO:0000256" key="7">
    <source>
        <dbReference type="RuleBase" id="RU363032"/>
    </source>
</evidence>
<dbReference type="InterPro" id="IPR000515">
    <property type="entry name" value="MetI-like"/>
</dbReference>
<keyword evidence="6 7" id="KW-0472">Membrane</keyword>
<gene>
    <name evidence="9" type="ORF">SAMN05216258_106144</name>
</gene>
<evidence type="ECO:0000256" key="6">
    <source>
        <dbReference type="ARBA" id="ARBA00023136"/>
    </source>
</evidence>
<dbReference type="AlphaFoldDB" id="A0A1I3HRZ9"/>
<evidence type="ECO:0000313" key="10">
    <source>
        <dbReference type="Proteomes" id="UP000199377"/>
    </source>
</evidence>
<dbReference type="STRING" id="1114924.SAMN05216258_106144"/>
<feature type="transmembrane region" description="Helical" evidence="7">
    <location>
        <begin position="197"/>
        <end position="220"/>
    </location>
</feature>
<keyword evidence="3" id="KW-1003">Cell membrane</keyword>
<dbReference type="CDD" id="cd06261">
    <property type="entry name" value="TM_PBP2"/>
    <property type="match status" value="1"/>
</dbReference>
<accession>A0A1I3HRZ9</accession>
<dbReference type="SUPFAM" id="SSF161098">
    <property type="entry name" value="MetI-like"/>
    <property type="match status" value="1"/>
</dbReference>
<evidence type="ECO:0000259" key="8">
    <source>
        <dbReference type="PROSITE" id="PS50928"/>
    </source>
</evidence>
<protein>
    <submittedName>
        <fullName evidence="9">Peptide/nickel transport system permease protein</fullName>
    </submittedName>
</protein>
<comment type="similarity">
    <text evidence="7">Belongs to the binding-protein-dependent transport system permease family.</text>
</comment>
<dbReference type="RefSeq" id="WP_092860502.1">
    <property type="nucleotide sequence ID" value="NZ_FOQH01000006.1"/>
</dbReference>
<evidence type="ECO:0000256" key="3">
    <source>
        <dbReference type="ARBA" id="ARBA00022475"/>
    </source>
</evidence>
<keyword evidence="10" id="KW-1185">Reference proteome</keyword>
<proteinExistence type="inferred from homology"/>
<dbReference type="OrthoDB" id="9807402at2"/>
<dbReference type="Pfam" id="PF19300">
    <property type="entry name" value="BPD_transp_1_N"/>
    <property type="match status" value="1"/>
</dbReference>
<name>A0A1I3HRZ9_9RHOB</name>
<evidence type="ECO:0000256" key="5">
    <source>
        <dbReference type="ARBA" id="ARBA00022989"/>
    </source>
</evidence>
<keyword evidence="2 7" id="KW-0813">Transport</keyword>
<dbReference type="Pfam" id="PF00528">
    <property type="entry name" value="BPD_transp_1"/>
    <property type="match status" value="1"/>
</dbReference>
<feature type="transmembrane region" description="Helical" evidence="7">
    <location>
        <begin position="140"/>
        <end position="168"/>
    </location>
</feature>
<evidence type="ECO:0000313" key="9">
    <source>
        <dbReference type="EMBL" id="SFI38548.1"/>
    </source>
</evidence>
<comment type="subcellular location">
    <subcellularLocation>
        <location evidence="1 7">Cell membrane</location>
        <topology evidence="1 7">Multi-pass membrane protein</topology>
    </subcellularLocation>
</comment>
<keyword evidence="5 7" id="KW-1133">Transmembrane helix</keyword>
<evidence type="ECO:0000256" key="4">
    <source>
        <dbReference type="ARBA" id="ARBA00022692"/>
    </source>
</evidence>
<dbReference type="GO" id="GO:0055085">
    <property type="term" value="P:transmembrane transport"/>
    <property type="evidence" value="ECO:0007669"/>
    <property type="project" value="InterPro"/>
</dbReference>
<feature type="transmembrane region" description="Helical" evidence="7">
    <location>
        <begin position="270"/>
        <end position="287"/>
    </location>
</feature>
<dbReference type="PANTHER" id="PTHR30465">
    <property type="entry name" value="INNER MEMBRANE ABC TRANSPORTER"/>
    <property type="match status" value="1"/>
</dbReference>
<dbReference type="Proteomes" id="UP000199377">
    <property type="component" value="Unassembled WGS sequence"/>
</dbReference>
<dbReference type="Gene3D" id="1.10.3720.10">
    <property type="entry name" value="MetI-like"/>
    <property type="match status" value="1"/>
</dbReference>
<dbReference type="InterPro" id="IPR045621">
    <property type="entry name" value="BPD_transp_1_N"/>
</dbReference>
<sequence length="334" mass="36767">MAFLRFIAVRLVSSLATLLMISFIVFSLMELVPGNCAERYIAYKNTQGQTITEADIRAMEVTMGLDRPFVERWAGWVWGVFAEGDFGTSCLIRADVATIVGDKFWLSLAICLGALALAYLIAVPVGILSARVRGGWADSILRFASYLGLALPNFLLALMILLSATVFWKTDLTGLFSAEFREAPWSWDKFVDMLSHAWVPIVILGWSATAFALQTVRALVSDELDKLYVTAAMARGVAGRRLLWRYPARHALGPLVNSVGFDLNRVFNELPIVAVVLILTDAGKLLFDALARSNDQELAGAIIFMLTASIVGLNFLTDILLAVIDPRVRKGLFK</sequence>
<dbReference type="PANTHER" id="PTHR30465:SF43">
    <property type="entry name" value="OLIGOPEPTIDE ABC TRANSPORTER, PERMEASE PROTEIN"/>
    <property type="match status" value="1"/>
</dbReference>
<organism evidence="9 10">
    <name type="scientific">Albimonas pacifica</name>
    <dbReference type="NCBI Taxonomy" id="1114924"/>
    <lineage>
        <taxon>Bacteria</taxon>
        <taxon>Pseudomonadati</taxon>
        <taxon>Pseudomonadota</taxon>
        <taxon>Alphaproteobacteria</taxon>
        <taxon>Rhodobacterales</taxon>
        <taxon>Paracoccaceae</taxon>
        <taxon>Albimonas</taxon>
    </lineage>
</organism>
<evidence type="ECO:0000256" key="2">
    <source>
        <dbReference type="ARBA" id="ARBA00022448"/>
    </source>
</evidence>
<feature type="domain" description="ABC transmembrane type-1" evidence="8">
    <location>
        <begin position="104"/>
        <end position="317"/>
    </location>
</feature>
<reference evidence="9 10" key="1">
    <citation type="submission" date="2016-10" db="EMBL/GenBank/DDBJ databases">
        <authorList>
            <person name="de Groot N.N."/>
        </authorList>
    </citation>
    <scope>NUCLEOTIDE SEQUENCE [LARGE SCALE GENOMIC DNA]</scope>
    <source>
        <strain evidence="9 10">CGMCC 1.11030</strain>
    </source>
</reference>
<feature type="transmembrane region" description="Helical" evidence="7">
    <location>
        <begin position="104"/>
        <end position="128"/>
    </location>
</feature>
<dbReference type="EMBL" id="FOQH01000006">
    <property type="protein sequence ID" value="SFI38548.1"/>
    <property type="molecule type" value="Genomic_DNA"/>
</dbReference>
<dbReference type="GO" id="GO:0005886">
    <property type="term" value="C:plasma membrane"/>
    <property type="evidence" value="ECO:0007669"/>
    <property type="project" value="UniProtKB-SubCell"/>
</dbReference>